<protein>
    <submittedName>
        <fullName evidence="1">Uncharacterized protein</fullName>
    </submittedName>
</protein>
<dbReference type="Proteomes" id="UP000735302">
    <property type="component" value="Unassembled WGS sequence"/>
</dbReference>
<dbReference type="EMBL" id="BLXT01006926">
    <property type="protein sequence ID" value="GFO34606.1"/>
    <property type="molecule type" value="Genomic_DNA"/>
</dbReference>
<sequence length="93" mass="10457">MWQIQVGTASMAVLLVTTPGHHLPRDIGDKETRMLVRLTGKQVLNCADILFSEFRFYHRPVFCSDEGQSANAQRNLMNAYGSSLAPKRISTYV</sequence>
<evidence type="ECO:0000313" key="2">
    <source>
        <dbReference type="Proteomes" id="UP000735302"/>
    </source>
</evidence>
<organism evidence="1 2">
    <name type="scientific">Plakobranchus ocellatus</name>
    <dbReference type="NCBI Taxonomy" id="259542"/>
    <lineage>
        <taxon>Eukaryota</taxon>
        <taxon>Metazoa</taxon>
        <taxon>Spiralia</taxon>
        <taxon>Lophotrochozoa</taxon>
        <taxon>Mollusca</taxon>
        <taxon>Gastropoda</taxon>
        <taxon>Heterobranchia</taxon>
        <taxon>Euthyneura</taxon>
        <taxon>Panpulmonata</taxon>
        <taxon>Sacoglossa</taxon>
        <taxon>Placobranchoidea</taxon>
        <taxon>Plakobranchidae</taxon>
        <taxon>Plakobranchus</taxon>
    </lineage>
</organism>
<name>A0AAV4CS32_9GAST</name>
<proteinExistence type="predicted"/>
<accession>A0AAV4CS32</accession>
<dbReference type="AlphaFoldDB" id="A0AAV4CS32"/>
<keyword evidence="2" id="KW-1185">Reference proteome</keyword>
<gene>
    <name evidence="1" type="ORF">PoB_006111100</name>
</gene>
<reference evidence="1 2" key="1">
    <citation type="journal article" date="2021" name="Elife">
        <title>Chloroplast acquisition without the gene transfer in kleptoplastic sea slugs, Plakobranchus ocellatus.</title>
        <authorList>
            <person name="Maeda T."/>
            <person name="Takahashi S."/>
            <person name="Yoshida T."/>
            <person name="Shimamura S."/>
            <person name="Takaki Y."/>
            <person name="Nagai Y."/>
            <person name="Toyoda A."/>
            <person name="Suzuki Y."/>
            <person name="Arimoto A."/>
            <person name="Ishii H."/>
            <person name="Satoh N."/>
            <person name="Nishiyama T."/>
            <person name="Hasebe M."/>
            <person name="Maruyama T."/>
            <person name="Minagawa J."/>
            <person name="Obokata J."/>
            <person name="Shigenobu S."/>
        </authorList>
    </citation>
    <scope>NUCLEOTIDE SEQUENCE [LARGE SCALE GENOMIC DNA]</scope>
</reference>
<comment type="caution">
    <text evidence="1">The sequence shown here is derived from an EMBL/GenBank/DDBJ whole genome shotgun (WGS) entry which is preliminary data.</text>
</comment>
<evidence type="ECO:0000313" key="1">
    <source>
        <dbReference type="EMBL" id="GFO34606.1"/>
    </source>
</evidence>